<proteinExistence type="predicted"/>
<keyword evidence="2" id="KW-0472">Membrane</keyword>
<feature type="signal peptide" evidence="3">
    <location>
        <begin position="1"/>
        <end position="27"/>
    </location>
</feature>
<evidence type="ECO:0000313" key="5">
    <source>
        <dbReference type="Proteomes" id="UP001172102"/>
    </source>
</evidence>
<feature type="compositionally biased region" description="Low complexity" evidence="1">
    <location>
        <begin position="284"/>
        <end position="305"/>
    </location>
</feature>
<accession>A0AA39ZVE9</accession>
<gene>
    <name evidence="4" type="ORF">B0H67DRAFT_350062</name>
</gene>
<keyword evidence="2" id="KW-0812">Transmembrane</keyword>
<evidence type="ECO:0000256" key="3">
    <source>
        <dbReference type="SAM" id="SignalP"/>
    </source>
</evidence>
<name>A0AA39ZVE9_9PEZI</name>
<evidence type="ECO:0000313" key="4">
    <source>
        <dbReference type="EMBL" id="KAK0704446.1"/>
    </source>
</evidence>
<sequence length="319" mass="33341">MIFPILSPLRSGWLRLAVLSVVGLASSQSFTSTPANFRGFHILPNGAVDTITCSDSATFFMSSTYAACCYPDQRCNFATACVGGTASRIFGGTSTCNSEFPDCFTMTVYASYPSASDSWLVRGCATNWKAFTVYRAIVTTTSASTTSTTSASPSSTPTAATATTTGSAPTDTGDAQPQAAASQAWIAGAVIGPVIAVGLIGFLAFWLGTRRGRGKAAPTVLAPTSETTPSMMGPGVGYNDRASYQPSAYHSGYAGSSPRASEGVPFMTQQDPALSHTPSPPILQPGQYQYQHGGLYPGQPYQQGPENIPELADEPLSRR</sequence>
<feature type="region of interest" description="Disordered" evidence="1">
    <location>
        <begin position="145"/>
        <end position="176"/>
    </location>
</feature>
<comment type="caution">
    <text evidence="4">The sequence shown here is derived from an EMBL/GenBank/DDBJ whole genome shotgun (WGS) entry which is preliminary data.</text>
</comment>
<protein>
    <recommendedName>
        <fullName evidence="6">Transmembrane protein</fullName>
    </recommendedName>
</protein>
<evidence type="ECO:0000256" key="1">
    <source>
        <dbReference type="SAM" id="MobiDB-lite"/>
    </source>
</evidence>
<evidence type="ECO:0000256" key="2">
    <source>
        <dbReference type="SAM" id="Phobius"/>
    </source>
</evidence>
<feature type="chain" id="PRO_5041430420" description="Transmembrane protein" evidence="3">
    <location>
        <begin position="28"/>
        <end position="319"/>
    </location>
</feature>
<keyword evidence="2" id="KW-1133">Transmembrane helix</keyword>
<organism evidence="4 5">
    <name type="scientific">Lasiosphaeris hirsuta</name>
    <dbReference type="NCBI Taxonomy" id="260670"/>
    <lineage>
        <taxon>Eukaryota</taxon>
        <taxon>Fungi</taxon>
        <taxon>Dikarya</taxon>
        <taxon>Ascomycota</taxon>
        <taxon>Pezizomycotina</taxon>
        <taxon>Sordariomycetes</taxon>
        <taxon>Sordariomycetidae</taxon>
        <taxon>Sordariales</taxon>
        <taxon>Lasiosphaeriaceae</taxon>
        <taxon>Lasiosphaeris</taxon>
    </lineage>
</organism>
<reference evidence="4" key="1">
    <citation type="submission" date="2023-06" db="EMBL/GenBank/DDBJ databases">
        <title>Genome-scale phylogeny and comparative genomics of the fungal order Sordariales.</title>
        <authorList>
            <consortium name="Lawrence Berkeley National Laboratory"/>
            <person name="Hensen N."/>
            <person name="Bonometti L."/>
            <person name="Westerberg I."/>
            <person name="Brannstrom I.O."/>
            <person name="Guillou S."/>
            <person name="Cros-Aarteil S."/>
            <person name="Calhoun S."/>
            <person name="Haridas S."/>
            <person name="Kuo A."/>
            <person name="Mondo S."/>
            <person name="Pangilinan J."/>
            <person name="Riley R."/>
            <person name="Labutti K."/>
            <person name="Andreopoulos B."/>
            <person name="Lipzen A."/>
            <person name="Chen C."/>
            <person name="Yanf M."/>
            <person name="Daum C."/>
            <person name="Ng V."/>
            <person name="Clum A."/>
            <person name="Steindorff A."/>
            <person name="Ohm R."/>
            <person name="Martin F."/>
            <person name="Silar P."/>
            <person name="Natvig D."/>
            <person name="Lalanne C."/>
            <person name="Gautier V."/>
            <person name="Ament-Velasquez S.L."/>
            <person name="Kruys A."/>
            <person name="Hutchinson M.I."/>
            <person name="Powell A.J."/>
            <person name="Barry K."/>
            <person name="Miller A.N."/>
            <person name="Grigoriev I.V."/>
            <person name="Debuchy R."/>
            <person name="Gladieux P."/>
            <person name="Thoren M.H."/>
            <person name="Johannesson H."/>
        </authorList>
    </citation>
    <scope>NUCLEOTIDE SEQUENCE</scope>
    <source>
        <strain evidence="4">SMH4607-1</strain>
    </source>
</reference>
<dbReference type="AlphaFoldDB" id="A0AA39ZVE9"/>
<evidence type="ECO:0008006" key="6">
    <source>
        <dbReference type="Google" id="ProtNLM"/>
    </source>
</evidence>
<keyword evidence="5" id="KW-1185">Reference proteome</keyword>
<feature type="region of interest" description="Disordered" evidence="1">
    <location>
        <begin position="249"/>
        <end position="319"/>
    </location>
</feature>
<keyword evidence="3" id="KW-0732">Signal</keyword>
<feature type="transmembrane region" description="Helical" evidence="2">
    <location>
        <begin position="184"/>
        <end position="207"/>
    </location>
</feature>
<dbReference type="Proteomes" id="UP001172102">
    <property type="component" value="Unassembled WGS sequence"/>
</dbReference>
<dbReference type="EMBL" id="JAUKUA010000007">
    <property type="protein sequence ID" value="KAK0704446.1"/>
    <property type="molecule type" value="Genomic_DNA"/>
</dbReference>